<dbReference type="OrthoDB" id="1739345at2"/>
<dbReference type="STRING" id="1122184.SAMN02745176_01258"/>
<protein>
    <recommendedName>
        <fullName evidence="3">DUF2953 domain-containing protein</fullName>
    </recommendedName>
</protein>
<proteinExistence type="predicted"/>
<evidence type="ECO:0000313" key="1">
    <source>
        <dbReference type="EMBL" id="SHI76011.1"/>
    </source>
</evidence>
<keyword evidence="2" id="KW-1185">Reference proteome</keyword>
<reference evidence="1 2" key="1">
    <citation type="submission" date="2016-11" db="EMBL/GenBank/DDBJ databases">
        <authorList>
            <person name="Jaros S."/>
            <person name="Januszkiewicz K."/>
            <person name="Wedrychowicz H."/>
        </authorList>
    </citation>
    <scope>NUCLEOTIDE SEQUENCE [LARGE SCALE GENOMIC DNA]</scope>
    <source>
        <strain evidence="1 2">DSM 19022</strain>
    </source>
</reference>
<dbReference type="AlphaFoldDB" id="A0A1M6DS24"/>
<dbReference type="EMBL" id="FQZS01000007">
    <property type="protein sequence ID" value="SHI76011.1"/>
    <property type="molecule type" value="Genomic_DNA"/>
</dbReference>
<dbReference type="RefSeq" id="WP_073025387.1">
    <property type="nucleotide sequence ID" value="NZ_FQZS01000007.1"/>
</dbReference>
<dbReference type="Proteomes" id="UP000184442">
    <property type="component" value="Unassembled WGS sequence"/>
</dbReference>
<evidence type="ECO:0000313" key="2">
    <source>
        <dbReference type="Proteomes" id="UP000184442"/>
    </source>
</evidence>
<evidence type="ECO:0008006" key="3">
    <source>
        <dbReference type="Google" id="ProtNLM"/>
    </source>
</evidence>
<accession>A0A1M6DS24</accession>
<sequence>MILIYALIIAALFFIVLLLAVPSKVIIRFDSISSNFTIQLLWLYPVLKSVAWSESDGFHLNIYLFNKRIIKKRIINRKTDLKNMNWLKKLNPTDIHIIAEYGFKDPYFTGLLFGAISTISRFFTLESLRQKPCFSSVSDFVNIDATAKLNLGSSILRLV</sequence>
<organism evidence="1 2">
    <name type="scientific">Lutispora thermophila DSM 19022</name>
    <dbReference type="NCBI Taxonomy" id="1122184"/>
    <lineage>
        <taxon>Bacteria</taxon>
        <taxon>Bacillati</taxon>
        <taxon>Bacillota</taxon>
        <taxon>Clostridia</taxon>
        <taxon>Lutisporales</taxon>
        <taxon>Lutisporaceae</taxon>
        <taxon>Lutispora</taxon>
    </lineage>
</organism>
<gene>
    <name evidence="1" type="ORF">SAMN02745176_01258</name>
</gene>
<name>A0A1M6DS24_9FIRM</name>